<evidence type="ECO:0000256" key="3">
    <source>
        <dbReference type="ARBA" id="ARBA00012438"/>
    </source>
</evidence>
<dbReference type="GO" id="GO:0004721">
    <property type="term" value="F:phosphoprotein phosphatase activity"/>
    <property type="evidence" value="ECO:0007669"/>
    <property type="project" value="InterPro"/>
</dbReference>
<evidence type="ECO:0000256" key="5">
    <source>
        <dbReference type="ARBA" id="ARBA00022448"/>
    </source>
</evidence>
<dbReference type="Gene3D" id="3.30.450.20">
    <property type="entry name" value="PAS domain"/>
    <property type="match status" value="1"/>
</dbReference>
<dbReference type="Gene3D" id="1.10.287.130">
    <property type="match status" value="1"/>
</dbReference>
<keyword evidence="6" id="KW-1003">Cell membrane</keyword>
<dbReference type="InterPro" id="IPR021766">
    <property type="entry name" value="PhoR_N"/>
</dbReference>
<dbReference type="RefSeq" id="WP_123104932.1">
    <property type="nucleotide sequence ID" value="NZ_CP127527.1"/>
</dbReference>
<evidence type="ECO:0000256" key="16">
    <source>
        <dbReference type="ARBA" id="ARBA00023136"/>
    </source>
</evidence>
<dbReference type="GO" id="GO:0006817">
    <property type="term" value="P:phosphate ion transport"/>
    <property type="evidence" value="ECO:0007669"/>
    <property type="project" value="UniProtKB-KW"/>
</dbReference>
<comment type="function">
    <text evidence="17">Member of the two-component regulatory system PhoR/PhoB involved in the phosphate regulon genes expression. PhoR may function as a membrane-associated protein kinase that phosphorylates PhoB in response to environmental signals.</text>
</comment>
<evidence type="ECO:0000256" key="10">
    <source>
        <dbReference type="ARBA" id="ARBA00022692"/>
    </source>
</evidence>
<evidence type="ECO:0000256" key="6">
    <source>
        <dbReference type="ARBA" id="ARBA00022475"/>
    </source>
</evidence>
<keyword evidence="13" id="KW-0067">ATP-binding</keyword>
<evidence type="ECO:0000256" key="7">
    <source>
        <dbReference type="ARBA" id="ARBA00022553"/>
    </source>
</evidence>
<keyword evidence="9" id="KW-0808">Transferase</keyword>
<evidence type="ECO:0000256" key="9">
    <source>
        <dbReference type="ARBA" id="ARBA00022679"/>
    </source>
</evidence>
<dbReference type="FunFam" id="1.10.287.130:FF:000001">
    <property type="entry name" value="Two-component sensor histidine kinase"/>
    <property type="match status" value="1"/>
</dbReference>
<dbReference type="InterPro" id="IPR036890">
    <property type="entry name" value="HATPase_C_sf"/>
</dbReference>
<protein>
    <recommendedName>
        <fullName evidence="4">Phosphate regulon sensor protein PhoR</fullName>
        <ecNumber evidence="3">2.7.13.3</ecNumber>
    </recommendedName>
</protein>
<dbReference type="EC" id="2.7.13.3" evidence="3"/>
<dbReference type="GO" id="GO:0016036">
    <property type="term" value="P:cellular response to phosphate starvation"/>
    <property type="evidence" value="ECO:0007669"/>
    <property type="project" value="TreeGrafter"/>
</dbReference>
<evidence type="ECO:0000259" key="18">
    <source>
        <dbReference type="PROSITE" id="PS50109"/>
    </source>
</evidence>
<dbReference type="InterPro" id="IPR004358">
    <property type="entry name" value="Sig_transdc_His_kin-like_C"/>
</dbReference>
<dbReference type="CDD" id="cd00082">
    <property type="entry name" value="HisKA"/>
    <property type="match status" value="1"/>
</dbReference>
<sequence>MNSLRAWALPLFLWLPLLLSLLLSPLSWGATIWPAVLGLLLALWVGWHRQQLLHLTAWFQQPRAVLPPLAAGIWEETFAAGYHWRRDQETVHRHLTAQIVQLRDALEAMPDAVLLLDGRGQLRWVNQSSTQLLQLQWPEDMGKPLRYWLRTPRLQRFFTEGETGSIQIPSPADPQQTLEGLRYPLADAGALVIFRDVTRIRHLEQVRQDFVANVSHELRSPLTVVRGFLETLLDGPLGADPEVGPQLRLMEQQTLRMQSLVEDLLTLARIEAAQANPEECEPIFIAALVEDYLRVLADAIATKKFALICRLDPDLGVFAQPLDMASVVRNLLENAMKYTPSDRKIEIVWEKRPEGLVFSVRDSGDGIGPEHLQRITERFYRVDKGRSRQLGGTGLGLAIVKHAIERYNGHLEIESRLGMGSRFSARFPLRLARSAPADEILP</sequence>
<name>A0A3M8QVX6_9PROT</name>
<gene>
    <name evidence="20" type="primary">phoR</name>
    <name evidence="20" type="ORF">EC580_10825</name>
</gene>
<dbReference type="AlphaFoldDB" id="A0A3M8QVX6"/>
<dbReference type="SMART" id="SM00091">
    <property type="entry name" value="PAS"/>
    <property type="match status" value="1"/>
</dbReference>
<evidence type="ECO:0000256" key="15">
    <source>
        <dbReference type="ARBA" id="ARBA00023012"/>
    </source>
</evidence>
<dbReference type="GO" id="GO:0000155">
    <property type="term" value="F:phosphorelay sensor kinase activity"/>
    <property type="evidence" value="ECO:0007669"/>
    <property type="project" value="InterPro"/>
</dbReference>
<feature type="domain" description="Histidine kinase" evidence="18">
    <location>
        <begin position="213"/>
        <end position="431"/>
    </location>
</feature>
<dbReference type="CDD" id="cd00130">
    <property type="entry name" value="PAS"/>
    <property type="match status" value="1"/>
</dbReference>
<evidence type="ECO:0000256" key="11">
    <source>
        <dbReference type="ARBA" id="ARBA00022741"/>
    </source>
</evidence>
<dbReference type="PRINTS" id="PR00344">
    <property type="entry name" value="BCTRLSENSOR"/>
</dbReference>
<evidence type="ECO:0000256" key="2">
    <source>
        <dbReference type="ARBA" id="ARBA00004236"/>
    </source>
</evidence>
<dbReference type="SUPFAM" id="SSF47384">
    <property type="entry name" value="Homodimeric domain of signal transducing histidine kinase"/>
    <property type="match status" value="1"/>
</dbReference>
<evidence type="ECO:0000256" key="14">
    <source>
        <dbReference type="ARBA" id="ARBA00022989"/>
    </source>
</evidence>
<keyword evidence="10" id="KW-0812">Transmembrane</keyword>
<dbReference type="InterPro" id="IPR000014">
    <property type="entry name" value="PAS"/>
</dbReference>
<keyword evidence="7" id="KW-0597">Phosphoprotein</keyword>
<dbReference type="InterPro" id="IPR003661">
    <property type="entry name" value="HisK_dim/P_dom"/>
</dbReference>
<dbReference type="SUPFAM" id="SSF55785">
    <property type="entry name" value="PYP-like sensor domain (PAS domain)"/>
    <property type="match status" value="1"/>
</dbReference>
<comment type="caution">
    <text evidence="20">The sequence shown here is derived from an EMBL/GenBank/DDBJ whole genome shotgun (WGS) entry which is preliminary data.</text>
</comment>
<keyword evidence="8" id="KW-0592">Phosphate transport</keyword>
<keyword evidence="14" id="KW-1133">Transmembrane helix</keyword>
<evidence type="ECO:0000256" key="12">
    <source>
        <dbReference type="ARBA" id="ARBA00022777"/>
    </source>
</evidence>
<dbReference type="Pfam" id="PF13188">
    <property type="entry name" value="PAS_8"/>
    <property type="match status" value="1"/>
</dbReference>
<dbReference type="SMART" id="SM00388">
    <property type="entry name" value="HisKA"/>
    <property type="match status" value="1"/>
</dbReference>
<accession>A0A3M8QVX6</accession>
<dbReference type="Pfam" id="PF02518">
    <property type="entry name" value="HATPase_c"/>
    <property type="match status" value="1"/>
</dbReference>
<dbReference type="Gene3D" id="3.30.565.10">
    <property type="entry name" value="Histidine kinase-like ATPase, C-terminal domain"/>
    <property type="match status" value="1"/>
</dbReference>
<dbReference type="PANTHER" id="PTHR45453:SF1">
    <property type="entry name" value="PHOSPHATE REGULON SENSOR PROTEIN PHOR"/>
    <property type="match status" value="1"/>
</dbReference>
<keyword evidence="12 20" id="KW-0418">Kinase</keyword>
<dbReference type="Pfam" id="PF11808">
    <property type="entry name" value="PhoR"/>
    <property type="match status" value="1"/>
</dbReference>
<dbReference type="InterPro" id="IPR005467">
    <property type="entry name" value="His_kinase_dom"/>
</dbReference>
<dbReference type="InterPro" id="IPR050351">
    <property type="entry name" value="BphY/WalK/GraS-like"/>
</dbReference>
<evidence type="ECO:0000313" key="20">
    <source>
        <dbReference type="EMBL" id="RNF59602.1"/>
    </source>
</evidence>
<dbReference type="InterPro" id="IPR003594">
    <property type="entry name" value="HATPase_dom"/>
</dbReference>
<evidence type="ECO:0000256" key="17">
    <source>
        <dbReference type="ARBA" id="ARBA00025207"/>
    </source>
</evidence>
<dbReference type="EMBL" id="RIZI01000183">
    <property type="protein sequence ID" value="RNF59602.1"/>
    <property type="molecule type" value="Genomic_DNA"/>
</dbReference>
<comment type="catalytic activity">
    <reaction evidence="1">
        <text>ATP + protein L-histidine = ADP + protein N-phospho-L-histidine.</text>
        <dbReference type="EC" id="2.7.13.3"/>
    </reaction>
</comment>
<dbReference type="GO" id="GO:0005886">
    <property type="term" value="C:plasma membrane"/>
    <property type="evidence" value="ECO:0007669"/>
    <property type="project" value="UniProtKB-SubCell"/>
</dbReference>
<keyword evidence="11" id="KW-0547">Nucleotide-binding</keyword>
<evidence type="ECO:0000256" key="1">
    <source>
        <dbReference type="ARBA" id="ARBA00000085"/>
    </source>
</evidence>
<organism evidence="20">
    <name type="scientific">Acidithiobacillus sulfuriphilus</name>
    <dbReference type="NCBI Taxonomy" id="1867749"/>
    <lineage>
        <taxon>Bacteria</taxon>
        <taxon>Pseudomonadati</taxon>
        <taxon>Pseudomonadota</taxon>
        <taxon>Acidithiobacillia</taxon>
        <taxon>Acidithiobacillales</taxon>
        <taxon>Acidithiobacillaceae</taxon>
        <taxon>Acidithiobacillus</taxon>
    </lineage>
</organism>
<dbReference type="PANTHER" id="PTHR45453">
    <property type="entry name" value="PHOSPHATE REGULON SENSOR PROTEIN PHOR"/>
    <property type="match status" value="1"/>
</dbReference>
<dbReference type="InterPro" id="IPR014310">
    <property type="entry name" value="Sig_transdc_His_kinase_PhoR"/>
</dbReference>
<dbReference type="OrthoDB" id="5288098at2"/>
<evidence type="ECO:0000256" key="8">
    <source>
        <dbReference type="ARBA" id="ARBA00022592"/>
    </source>
</evidence>
<reference evidence="20" key="1">
    <citation type="submission" date="2018-10" db="EMBL/GenBank/DDBJ databases">
        <title>Acidithiobacillus sulfuriphilus sp. nov.: an extremely acidophilic sulfur-oxidizing chemolithotroph isolated from a neutral pH environment.</title>
        <authorList>
            <person name="Falagan C."/>
            <person name="Moya-Beltran A."/>
            <person name="Quatrini R."/>
            <person name="Johnson D.B."/>
        </authorList>
    </citation>
    <scope>NUCLEOTIDE SEQUENCE [LARGE SCALE GENOMIC DNA]</scope>
    <source>
        <strain evidence="20">CJ-2</strain>
    </source>
</reference>
<dbReference type="NCBIfam" id="TIGR02966">
    <property type="entry name" value="phoR_proteo"/>
    <property type="match status" value="1"/>
</dbReference>
<keyword evidence="15" id="KW-0902">Two-component regulatory system</keyword>
<dbReference type="GO" id="GO:0005524">
    <property type="term" value="F:ATP binding"/>
    <property type="evidence" value="ECO:0007669"/>
    <property type="project" value="UniProtKB-KW"/>
</dbReference>
<evidence type="ECO:0000256" key="4">
    <source>
        <dbReference type="ARBA" id="ARBA00019665"/>
    </source>
</evidence>
<dbReference type="PROSITE" id="PS50112">
    <property type="entry name" value="PAS"/>
    <property type="match status" value="1"/>
</dbReference>
<feature type="domain" description="PAS" evidence="19">
    <location>
        <begin position="98"/>
        <end position="143"/>
    </location>
</feature>
<dbReference type="InterPro" id="IPR035965">
    <property type="entry name" value="PAS-like_dom_sf"/>
</dbReference>
<dbReference type="SMART" id="SM00387">
    <property type="entry name" value="HATPase_c"/>
    <property type="match status" value="1"/>
</dbReference>
<dbReference type="SUPFAM" id="SSF55874">
    <property type="entry name" value="ATPase domain of HSP90 chaperone/DNA topoisomerase II/histidine kinase"/>
    <property type="match status" value="1"/>
</dbReference>
<dbReference type="InterPro" id="IPR036097">
    <property type="entry name" value="HisK_dim/P_sf"/>
</dbReference>
<dbReference type="Pfam" id="PF00512">
    <property type="entry name" value="HisKA"/>
    <property type="match status" value="1"/>
</dbReference>
<evidence type="ECO:0000259" key="19">
    <source>
        <dbReference type="PROSITE" id="PS50112"/>
    </source>
</evidence>
<dbReference type="PROSITE" id="PS50109">
    <property type="entry name" value="HIS_KIN"/>
    <property type="match status" value="1"/>
</dbReference>
<keyword evidence="5" id="KW-0813">Transport</keyword>
<proteinExistence type="predicted"/>
<evidence type="ECO:0000256" key="13">
    <source>
        <dbReference type="ARBA" id="ARBA00022840"/>
    </source>
</evidence>
<comment type="subcellular location">
    <subcellularLocation>
        <location evidence="2">Cell membrane</location>
    </subcellularLocation>
</comment>
<keyword evidence="16" id="KW-0472">Membrane</keyword>
<dbReference type="FunFam" id="3.30.565.10:FF:000006">
    <property type="entry name" value="Sensor histidine kinase WalK"/>
    <property type="match status" value="1"/>
</dbReference>